<dbReference type="RefSeq" id="WP_281841843.1">
    <property type="nucleotide sequence ID" value="NZ_BROH01000004.1"/>
</dbReference>
<proteinExistence type="predicted"/>
<evidence type="ECO:0008006" key="3">
    <source>
        <dbReference type="Google" id="ProtNLM"/>
    </source>
</evidence>
<accession>A0ABQ5LTB7</accession>
<protein>
    <recommendedName>
        <fullName evidence="3">Cyanovirin-N domain-containing protein</fullName>
    </recommendedName>
</protein>
<name>A0ABQ5LTB7_9RHOB</name>
<dbReference type="Proteomes" id="UP001144205">
    <property type="component" value="Unassembled WGS sequence"/>
</dbReference>
<keyword evidence="2" id="KW-1185">Reference proteome</keyword>
<sequence length="105" mass="11156">MRWMMIALVSLPGAAPADVTGPGGRVIDCYCTDSTGGRVELEEEICLTVDGRAFIARCEMSLNNPIWRDTGRACLSSSLAPLQCLEPPRGAGGVDAHISLAEHKV</sequence>
<gene>
    <name evidence="1" type="ORF">STA1M1_17270</name>
</gene>
<evidence type="ECO:0000313" key="1">
    <source>
        <dbReference type="EMBL" id="GKY87858.1"/>
    </source>
</evidence>
<dbReference type="EMBL" id="BROH01000004">
    <property type="protein sequence ID" value="GKY87858.1"/>
    <property type="molecule type" value="Genomic_DNA"/>
</dbReference>
<reference evidence="1" key="1">
    <citation type="journal article" date="2023" name="Int. J. Syst. Evol. Microbiol.">
        <title>Sinisalibacter aestuarii sp. nov., isolated from estuarine sediment of the Arakawa River.</title>
        <authorList>
            <person name="Arafat S.T."/>
            <person name="Hirano S."/>
            <person name="Sato A."/>
            <person name="Takeuchi K."/>
            <person name="Yasuda T."/>
            <person name="Terahara T."/>
            <person name="Hamada M."/>
            <person name="Kobayashi T."/>
        </authorList>
    </citation>
    <scope>NUCLEOTIDE SEQUENCE</scope>
    <source>
        <strain evidence="1">B-399</strain>
    </source>
</reference>
<evidence type="ECO:0000313" key="2">
    <source>
        <dbReference type="Proteomes" id="UP001144205"/>
    </source>
</evidence>
<comment type="caution">
    <text evidence="1">The sequence shown here is derived from an EMBL/GenBank/DDBJ whole genome shotgun (WGS) entry which is preliminary data.</text>
</comment>
<organism evidence="1 2">
    <name type="scientific">Sinisalibacter aestuarii</name>
    <dbReference type="NCBI Taxonomy" id="2949426"/>
    <lineage>
        <taxon>Bacteria</taxon>
        <taxon>Pseudomonadati</taxon>
        <taxon>Pseudomonadota</taxon>
        <taxon>Alphaproteobacteria</taxon>
        <taxon>Rhodobacterales</taxon>
        <taxon>Roseobacteraceae</taxon>
        <taxon>Sinisalibacter</taxon>
    </lineage>
</organism>